<dbReference type="Gene3D" id="3.40.50.720">
    <property type="entry name" value="NAD(P)-binding Rossmann-like Domain"/>
    <property type="match status" value="1"/>
</dbReference>
<sequence>MKLSIFGATGRVGNVILENALADHHHVKALARNPASLDASEQNLVVYKGNALTKEDVFNAIEDANAVISAMGTDGGTTLSGSIPLIIAAMKSFKVERIITIGTAGILQARSEPGKYRFQSKESRRKLTRAAEEHLMAYEMLRESGLKWTIVCPTYLPDGERTGNYRVEKDFLPENGRSISIYDTADFAYSLLTDRTFLNTRVGIAY</sequence>
<dbReference type="GO" id="GO:0016646">
    <property type="term" value="F:oxidoreductase activity, acting on the CH-NH group of donors, NAD or NADP as acceptor"/>
    <property type="evidence" value="ECO:0007669"/>
    <property type="project" value="TreeGrafter"/>
</dbReference>
<dbReference type="AlphaFoldDB" id="A0A3L7K3W8"/>
<evidence type="ECO:0000313" key="2">
    <source>
        <dbReference type="EMBL" id="RLQ97335.1"/>
    </source>
</evidence>
<dbReference type="PANTHER" id="PTHR43355:SF2">
    <property type="entry name" value="FLAVIN REDUCTASE (NADPH)"/>
    <property type="match status" value="1"/>
</dbReference>
<dbReference type="InterPro" id="IPR051606">
    <property type="entry name" value="Polyketide_Oxido-like"/>
</dbReference>
<evidence type="ECO:0000259" key="1">
    <source>
        <dbReference type="Pfam" id="PF13460"/>
    </source>
</evidence>
<gene>
    <name evidence="2" type="ORF">D9X91_04080</name>
</gene>
<dbReference type="PANTHER" id="PTHR43355">
    <property type="entry name" value="FLAVIN REDUCTASE (NADPH)"/>
    <property type="match status" value="1"/>
</dbReference>
<feature type="domain" description="NAD(P)-binding" evidence="1">
    <location>
        <begin position="7"/>
        <end position="194"/>
    </location>
</feature>
<dbReference type="SUPFAM" id="SSF51735">
    <property type="entry name" value="NAD(P)-binding Rossmann-fold domains"/>
    <property type="match status" value="1"/>
</dbReference>
<dbReference type="RefSeq" id="WP_121679285.1">
    <property type="nucleotide sequence ID" value="NZ_RCVZ01000002.1"/>
</dbReference>
<dbReference type="Pfam" id="PF13460">
    <property type="entry name" value="NAD_binding_10"/>
    <property type="match status" value="1"/>
</dbReference>
<comment type="caution">
    <text evidence="2">The sequence shown here is derived from an EMBL/GenBank/DDBJ whole genome shotgun (WGS) entry which is preliminary data.</text>
</comment>
<reference evidence="2 3" key="1">
    <citation type="submission" date="2018-10" db="EMBL/GenBank/DDBJ databases">
        <title>Falsibacillus sp. genome draft.</title>
        <authorList>
            <person name="Shi S."/>
        </authorList>
    </citation>
    <scope>NUCLEOTIDE SEQUENCE [LARGE SCALE GENOMIC DNA]</scope>
    <source>
        <strain evidence="2 3">GY 10110</strain>
    </source>
</reference>
<dbReference type="OrthoDB" id="9785372at2"/>
<dbReference type="InterPro" id="IPR036291">
    <property type="entry name" value="NAD(P)-bd_dom_sf"/>
</dbReference>
<proteinExistence type="predicted"/>
<protein>
    <recommendedName>
        <fullName evidence="1">NAD(P)-binding domain-containing protein</fullName>
    </recommendedName>
</protein>
<keyword evidence="3" id="KW-1185">Reference proteome</keyword>
<dbReference type="InterPro" id="IPR016040">
    <property type="entry name" value="NAD(P)-bd_dom"/>
</dbReference>
<evidence type="ECO:0000313" key="3">
    <source>
        <dbReference type="Proteomes" id="UP000276770"/>
    </source>
</evidence>
<dbReference type="Proteomes" id="UP000276770">
    <property type="component" value="Unassembled WGS sequence"/>
</dbReference>
<organism evidence="2 3">
    <name type="scientific">Falsibacillus albus</name>
    <dbReference type="NCBI Taxonomy" id="2478915"/>
    <lineage>
        <taxon>Bacteria</taxon>
        <taxon>Bacillati</taxon>
        <taxon>Bacillota</taxon>
        <taxon>Bacilli</taxon>
        <taxon>Bacillales</taxon>
        <taxon>Bacillaceae</taxon>
        <taxon>Falsibacillus</taxon>
    </lineage>
</organism>
<accession>A0A3L7K3W8</accession>
<dbReference type="EMBL" id="RCVZ01000002">
    <property type="protein sequence ID" value="RLQ97335.1"/>
    <property type="molecule type" value="Genomic_DNA"/>
</dbReference>
<name>A0A3L7K3W8_9BACI</name>